<comment type="caution">
    <text evidence="1">The sequence shown here is derived from an EMBL/GenBank/DDBJ whole genome shotgun (WGS) entry which is preliminary data.</text>
</comment>
<name>A0A9N8Z1R1_9GLOM</name>
<proteinExistence type="predicted"/>
<gene>
    <name evidence="1" type="ORF">RFULGI_LOCUS1098</name>
</gene>
<accession>A0A9N8Z1R1</accession>
<evidence type="ECO:0000313" key="1">
    <source>
        <dbReference type="EMBL" id="CAG8470533.1"/>
    </source>
</evidence>
<dbReference type="OrthoDB" id="1597724at2759"/>
<organism evidence="1 2">
    <name type="scientific">Racocetra fulgida</name>
    <dbReference type="NCBI Taxonomy" id="60492"/>
    <lineage>
        <taxon>Eukaryota</taxon>
        <taxon>Fungi</taxon>
        <taxon>Fungi incertae sedis</taxon>
        <taxon>Mucoromycota</taxon>
        <taxon>Glomeromycotina</taxon>
        <taxon>Glomeromycetes</taxon>
        <taxon>Diversisporales</taxon>
        <taxon>Gigasporaceae</taxon>
        <taxon>Racocetra</taxon>
    </lineage>
</organism>
<keyword evidence="2" id="KW-1185">Reference proteome</keyword>
<dbReference type="Proteomes" id="UP000789396">
    <property type="component" value="Unassembled WGS sequence"/>
</dbReference>
<dbReference type="EMBL" id="CAJVPZ010000599">
    <property type="protein sequence ID" value="CAG8470533.1"/>
    <property type="molecule type" value="Genomic_DNA"/>
</dbReference>
<evidence type="ECO:0000313" key="2">
    <source>
        <dbReference type="Proteomes" id="UP000789396"/>
    </source>
</evidence>
<sequence>LTFGLDPIELDPTEFVTNELTNELFASLIEPSLKEQNQSGIFRNLFPYLVDTICRTIPITRLVNYIQAINEDDEVDDIYKILQCFEGCTVPTNSFSKILSAIVAANIPIPIYLSNDTHSQKGLKVLNGMRDIIATRNYHLFISVNRANTDLEIPFTKQLYKNYSNNREDSSGICNPNSIDLSFHAASENHSRPPLAISENDFDGNELDEQFISTINDISVECHNGYKRRILILFWGVKPQFFNEHKENVETLLTSKFTNDEFMIELVLNDDTEDFLSENDFAISMAELEQFTCRADILYASYCSNEIEKLQDKTRFKTSEDSRYQTEGEINLKIRDLQNEQKNIVDFYFKDYLISLEQKAEEIKNTLIESDRSNIQRKELKQKIEDLDITIHDFWREFIILSQIMIKDDLNTIVNPKRLSFRQLEKAYSIWIREGEAIQILEGASLRTINSDFLSSVLSKIISNSKQQLIVLSVIGLEKLDVLIIDSEGMGSTAAKYISRRTDFDKKMTLLGFMCSQILIVNTKGLTRDISDTLEVSSYHLDALSNRNSKPRISFVLRDMKDAKHAQSPAFKNIRDDLKKMFDEIPGGSHDIDDFMVVEEQDVHLLENAFACSFDDFYPQSMLTDSENFHYPAETFPLKISKLRKELLNSALIPSENHESQIFKNIHGKKCLVYAQEIDERGNFLHFKDSKTIQQWSAMKKLVYGYNDTTVKSYKENGQNLIEEQASKGQWNENNDIEFETFLAQETEFRRNETIADFKEKVSNQYEAQIIDEGETHIKTVFAVEKQKLKELYAKRQRQSKESWLIKSAQMRIGETVGKILREHKDKTPEEFKSIFSESKCKELFNMEWKKVENDKENFMCTIIKKTKELEQHVVDSFNQAIAIGRAISNNAKNENTSKERTKFNRAFWNKVSTPATLNKFEICVIDTQEINIKINYSKGIDKFLNAYNKITDKLLNDIPSDNSDKEKNDFKNNVLYEIKTEIANTCEQICDDLSSQNALAIEFNQALEWLKSLCNNIFIVQNQFNDFQDLFKVKVDDFSSMEQYLRFKVFIVLESNTKKWKATQHNNLNNLREALLKSFYDILSNSSYENLSSQFFKYVSKSVEKYLTIQEEYIPELLEEYLKKKHWMSDARNPTRYVYEQSFGDYDVEKTRKYIHDPILFMKELFENEVDDFEKKTVDQILEKTEKDINDALEKLCEIMLICQQRFSGSSEKNLPLEKIINCQQCFSESSNKDLPLKKFIERVHRSFIPASLNKTIYPKILIEDAMRVLGKCIIDSPQDFFVKLSEEYYKYVKQFNTLWKTQRADLYKKTLIDCIENSKKSYWNKPENFKKFYCRKVDDDYENELKFEKYVKTYHPEWWPLLGRKKPDDDQIKQVRAMWVHLKDEICRKFDMVDKTPENWYQNYKHLAKLVE</sequence>
<feature type="non-terminal residue" evidence="1">
    <location>
        <position position="1"/>
    </location>
</feature>
<protein>
    <submittedName>
        <fullName evidence="1">14980_t:CDS:1</fullName>
    </submittedName>
</protein>
<reference evidence="1" key="1">
    <citation type="submission" date="2021-06" db="EMBL/GenBank/DDBJ databases">
        <authorList>
            <person name="Kallberg Y."/>
            <person name="Tangrot J."/>
            <person name="Rosling A."/>
        </authorList>
    </citation>
    <scope>NUCLEOTIDE SEQUENCE</scope>
    <source>
        <strain evidence="1">IN212</strain>
    </source>
</reference>